<feature type="compositionally biased region" description="Basic and acidic residues" evidence="1">
    <location>
        <begin position="148"/>
        <end position="157"/>
    </location>
</feature>
<evidence type="ECO:0000313" key="3">
    <source>
        <dbReference type="Proteomes" id="UP001642484"/>
    </source>
</evidence>
<evidence type="ECO:0000256" key="1">
    <source>
        <dbReference type="SAM" id="MobiDB-lite"/>
    </source>
</evidence>
<dbReference type="EMBL" id="CAXAMN010024128">
    <property type="protein sequence ID" value="CAK9083923.1"/>
    <property type="molecule type" value="Genomic_DNA"/>
</dbReference>
<feature type="region of interest" description="Disordered" evidence="1">
    <location>
        <begin position="193"/>
        <end position="223"/>
    </location>
</feature>
<sequence length="257" mass="27705">MHGVRKNARPRMALAPLTVWVAFTVPRTVSLVLPGDRAATAALKKDLLGAVASGAQEEIFRKAKELEDLGLTESPVAGRWSLVYSTQTAADVKQEESIFSTLTAALYRLFFRFAPFLAGGQDKPKAGRDGMAVPKPPKAWGPEDPQEDAGKMPRERGSCWSSHMEQQLRGRSSWPLQPFHRQRAAGGFRLKARGQPCGATSGNLRAQGQRPREGRLGGRGSQRFGGYLHQLRGGVAQPAHGGAATAQAQGPAPHQLL</sequence>
<organism evidence="2 3">
    <name type="scientific">Durusdinium trenchii</name>
    <dbReference type="NCBI Taxonomy" id="1381693"/>
    <lineage>
        <taxon>Eukaryota</taxon>
        <taxon>Sar</taxon>
        <taxon>Alveolata</taxon>
        <taxon>Dinophyceae</taxon>
        <taxon>Suessiales</taxon>
        <taxon>Symbiodiniaceae</taxon>
        <taxon>Durusdinium</taxon>
    </lineage>
</organism>
<feature type="region of interest" description="Disordered" evidence="1">
    <location>
        <begin position="122"/>
        <end position="157"/>
    </location>
</feature>
<dbReference type="Proteomes" id="UP001642484">
    <property type="component" value="Unassembled WGS sequence"/>
</dbReference>
<gene>
    <name evidence="2" type="ORF">CCMP2556_LOCUS40870</name>
</gene>
<protein>
    <recommendedName>
        <fullName evidence="4">Plastid lipid-associated protein/fibrillin conserved domain-containing protein</fullName>
    </recommendedName>
</protein>
<proteinExistence type="predicted"/>
<reference evidence="2 3" key="1">
    <citation type="submission" date="2024-02" db="EMBL/GenBank/DDBJ databases">
        <authorList>
            <person name="Chen Y."/>
            <person name="Shah S."/>
            <person name="Dougan E. K."/>
            <person name="Thang M."/>
            <person name="Chan C."/>
        </authorList>
    </citation>
    <scope>NUCLEOTIDE SEQUENCE [LARGE SCALE GENOMIC DNA]</scope>
</reference>
<feature type="compositionally biased region" description="Low complexity" evidence="1">
    <location>
        <begin position="236"/>
        <end position="257"/>
    </location>
</feature>
<name>A0ABP0Q6Q6_9DINO</name>
<feature type="region of interest" description="Disordered" evidence="1">
    <location>
        <begin position="235"/>
        <end position="257"/>
    </location>
</feature>
<evidence type="ECO:0008006" key="4">
    <source>
        <dbReference type="Google" id="ProtNLM"/>
    </source>
</evidence>
<comment type="caution">
    <text evidence="2">The sequence shown here is derived from an EMBL/GenBank/DDBJ whole genome shotgun (WGS) entry which is preliminary data.</text>
</comment>
<accession>A0ABP0Q6Q6</accession>
<evidence type="ECO:0000313" key="2">
    <source>
        <dbReference type="EMBL" id="CAK9083923.1"/>
    </source>
</evidence>
<keyword evidence="3" id="KW-1185">Reference proteome</keyword>